<organism evidence="1 2">
    <name type="scientific">Oceanobacillus zhaokaii</name>
    <dbReference type="NCBI Taxonomy" id="2052660"/>
    <lineage>
        <taxon>Bacteria</taxon>
        <taxon>Bacillati</taxon>
        <taxon>Bacillota</taxon>
        <taxon>Bacilli</taxon>
        <taxon>Bacillales</taxon>
        <taxon>Bacillaceae</taxon>
        <taxon>Oceanobacillus</taxon>
    </lineage>
</organism>
<dbReference type="AlphaFoldDB" id="A0A345PKS6"/>
<dbReference type="Proteomes" id="UP000253908">
    <property type="component" value="Chromosome"/>
</dbReference>
<accession>A0A345PKS6</accession>
<dbReference type="EMBL" id="CP024848">
    <property type="protein sequence ID" value="AXI10606.1"/>
    <property type="molecule type" value="Genomic_DNA"/>
</dbReference>
<name>A0A345PKS6_9BACI</name>
<protein>
    <submittedName>
        <fullName evidence="1">Uncharacterized protein</fullName>
    </submittedName>
</protein>
<evidence type="ECO:0000313" key="1">
    <source>
        <dbReference type="EMBL" id="AXI10606.1"/>
    </source>
</evidence>
<sequence length="87" mass="10044">MNQDPPSIPYLALSENTMLLIIIFYHKSQHLTVHCEIISEVFSILFFDVNLKDIILRKGVLKEIETAILQDVFRQDGSFFAGKKFLT</sequence>
<reference evidence="2" key="1">
    <citation type="submission" date="2017-11" db="EMBL/GenBank/DDBJ databases">
        <authorList>
            <person name="Zhu W."/>
        </authorList>
    </citation>
    <scope>NUCLEOTIDE SEQUENCE [LARGE SCALE GENOMIC DNA]</scope>
    <source>
        <strain evidence="2">160</strain>
    </source>
</reference>
<evidence type="ECO:0000313" key="2">
    <source>
        <dbReference type="Proteomes" id="UP000253908"/>
    </source>
</evidence>
<keyword evidence="2" id="KW-1185">Reference proteome</keyword>
<proteinExistence type="predicted"/>
<dbReference type="KEGG" id="ocn:CUC15_17420"/>
<gene>
    <name evidence="1" type="ORF">CUC15_17420</name>
</gene>